<sequence length="166" mass="19588">MKTNEWRDDSEYMDYVGDLLEKPEVQKLAEFKQHYFSNRLEHSISVSYDSYRIAKKMHLNARATARAGLLHDLFYYDWRTTKFNSGTHAWIHPRIAVRNAEKITTLSKLEKDIIIKHMWGATLMPPRYLEGYIVTFVDKYEATSEVGVPLLERYETRVKHGFGLIK</sequence>
<dbReference type="EMBL" id="AZEF01000027">
    <property type="protein sequence ID" value="KRL01363.1"/>
    <property type="molecule type" value="Genomic_DNA"/>
</dbReference>
<dbReference type="CDD" id="cd00077">
    <property type="entry name" value="HDc"/>
    <property type="match status" value="1"/>
</dbReference>
<proteinExistence type="predicted"/>
<evidence type="ECO:0000259" key="1">
    <source>
        <dbReference type="Pfam" id="PF01966"/>
    </source>
</evidence>
<evidence type="ECO:0000313" key="2">
    <source>
        <dbReference type="EMBL" id="KRL01363.1"/>
    </source>
</evidence>
<keyword evidence="2" id="KW-0378">Hydrolase</keyword>
<dbReference type="InterPro" id="IPR003607">
    <property type="entry name" value="HD/PDEase_dom"/>
</dbReference>
<dbReference type="InterPro" id="IPR006674">
    <property type="entry name" value="HD_domain"/>
</dbReference>
<dbReference type="AlphaFoldDB" id="A0A0R1MBD7"/>
<comment type="caution">
    <text evidence="2">The sequence shown here is derived from an EMBL/GenBank/DDBJ whole genome shotgun (WGS) entry which is preliminary data.</text>
</comment>
<dbReference type="Pfam" id="PF01966">
    <property type="entry name" value="HD"/>
    <property type="match status" value="1"/>
</dbReference>
<gene>
    <name evidence="2" type="ORF">FC81_GL001508</name>
</gene>
<accession>A0A0R1MBD7</accession>
<reference evidence="2 3" key="1">
    <citation type="journal article" date="2015" name="Genome Announc.">
        <title>Expanding the biotechnology potential of lactobacilli through comparative genomics of 213 strains and associated genera.</title>
        <authorList>
            <person name="Sun Z."/>
            <person name="Harris H.M."/>
            <person name="McCann A."/>
            <person name="Guo C."/>
            <person name="Argimon S."/>
            <person name="Zhang W."/>
            <person name="Yang X."/>
            <person name="Jeffery I.B."/>
            <person name="Cooney J.C."/>
            <person name="Kagawa T.F."/>
            <person name="Liu W."/>
            <person name="Song Y."/>
            <person name="Salvetti E."/>
            <person name="Wrobel A."/>
            <person name="Rasinkangas P."/>
            <person name="Parkhill J."/>
            <person name="Rea M.C."/>
            <person name="O'Sullivan O."/>
            <person name="Ritari J."/>
            <person name="Douillard F.P."/>
            <person name="Paul Ross R."/>
            <person name="Yang R."/>
            <person name="Briner A.E."/>
            <person name="Felis G.E."/>
            <person name="de Vos W.M."/>
            <person name="Barrangou R."/>
            <person name="Klaenhammer T.R."/>
            <person name="Caufield P.W."/>
            <person name="Cui Y."/>
            <person name="Zhang H."/>
            <person name="O'Toole P.W."/>
        </authorList>
    </citation>
    <scope>NUCLEOTIDE SEQUENCE [LARGE SCALE GENOMIC DNA]</scope>
    <source>
        <strain evidence="2 3">DSM 19910</strain>
    </source>
</reference>
<dbReference type="PATRIC" id="fig|1423731.3.peg.1549"/>
<dbReference type="Gene3D" id="1.10.3210.10">
    <property type="entry name" value="Hypothetical protein af1432"/>
    <property type="match status" value="1"/>
</dbReference>
<dbReference type="GO" id="GO:0016787">
    <property type="term" value="F:hydrolase activity"/>
    <property type="evidence" value="ECO:0007669"/>
    <property type="project" value="UniProtKB-KW"/>
</dbReference>
<keyword evidence="3" id="KW-1185">Reference proteome</keyword>
<evidence type="ECO:0000313" key="3">
    <source>
        <dbReference type="Proteomes" id="UP000051621"/>
    </source>
</evidence>
<organism evidence="2 3">
    <name type="scientific">Liquorilactobacillus capillatus DSM 19910</name>
    <dbReference type="NCBI Taxonomy" id="1423731"/>
    <lineage>
        <taxon>Bacteria</taxon>
        <taxon>Bacillati</taxon>
        <taxon>Bacillota</taxon>
        <taxon>Bacilli</taxon>
        <taxon>Lactobacillales</taxon>
        <taxon>Lactobacillaceae</taxon>
        <taxon>Liquorilactobacillus</taxon>
    </lineage>
</organism>
<dbReference type="OrthoDB" id="360187at2"/>
<dbReference type="Proteomes" id="UP000051621">
    <property type="component" value="Unassembled WGS sequence"/>
</dbReference>
<dbReference type="SUPFAM" id="SSF109604">
    <property type="entry name" value="HD-domain/PDEase-like"/>
    <property type="match status" value="1"/>
</dbReference>
<dbReference type="RefSeq" id="WP_057744819.1">
    <property type="nucleotide sequence ID" value="NZ_AZEF01000027.1"/>
</dbReference>
<dbReference type="STRING" id="1423731.FC81_GL001508"/>
<feature type="domain" description="HD" evidence="1">
    <location>
        <begin position="39"/>
        <end position="142"/>
    </location>
</feature>
<protein>
    <submittedName>
        <fullName evidence="2">HD superfamily hydrolase</fullName>
    </submittedName>
</protein>
<name>A0A0R1MBD7_9LACO</name>